<accession>A0A4R0EQU2</accession>
<sequence>MATIKLTDAKIKTLKPQEKVYRILDADRLYIEVRPSGVKVWRFKFVFNSKESSMSLGEYPAINLADARLLREEMRAKLAKGIHPVEDRRQAKQAEDEKFTNTFKVIAREYAKERLKTKSDRYVEQFQVSLEKDILPIIGHKDIRNVTSADVLTIIKNTMKRVRSQKNHGTGEVTAIQNRKFIGAVMRYAIATLRAENDPTYAVRDVVARPEVTHAKSLNKEERVQVRTRLENYGGAETVKNAGFMLLYTMLRTIEIRRMEWTWVDFEQRVVNFPKTAMKKSRAHILPVSDQVYEILKTQHANSGNKKYVFPAVYKSDGMLNQMTLNRMLENLGLKDVTAHDFRATASTLLNEMGYEEKWIESQLAHADENKTRASYNHAKYLADRRKMMQDWANIIDGWKE</sequence>
<evidence type="ECO:0000256" key="4">
    <source>
        <dbReference type="ARBA" id="ARBA00023172"/>
    </source>
</evidence>
<dbReference type="Gene3D" id="1.10.443.10">
    <property type="entry name" value="Intergrase catalytic core"/>
    <property type="match status" value="1"/>
</dbReference>
<comment type="similarity">
    <text evidence="1">Belongs to the 'phage' integrase family.</text>
</comment>
<evidence type="ECO:0000313" key="7">
    <source>
        <dbReference type="Proteomes" id="UP000291380"/>
    </source>
</evidence>
<keyword evidence="4" id="KW-0233">DNA recombination</keyword>
<dbReference type="InterPro" id="IPR025166">
    <property type="entry name" value="Integrase_DNA_bind_dom"/>
</dbReference>
<proteinExistence type="inferred from homology"/>
<comment type="caution">
    <text evidence="6">The sequence shown here is derived from an EMBL/GenBank/DDBJ whole genome shotgun (WGS) entry which is preliminary data.</text>
</comment>
<protein>
    <submittedName>
        <fullName evidence="6">DUF4102 domain-containing protein</fullName>
    </submittedName>
</protein>
<keyword evidence="3" id="KW-0238">DNA-binding</keyword>
<dbReference type="Pfam" id="PF13356">
    <property type="entry name" value="Arm-DNA-bind_3"/>
    <property type="match status" value="1"/>
</dbReference>
<dbReference type="GO" id="GO:0006310">
    <property type="term" value="P:DNA recombination"/>
    <property type="evidence" value="ECO:0007669"/>
    <property type="project" value="UniProtKB-KW"/>
</dbReference>
<evidence type="ECO:0000259" key="5">
    <source>
        <dbReference type="PROSITE" id="PS51898"/>
    </source>
</evidence>
<dbReference type="InterPro" id="IPR050808">
    <property type="entry name" value="Phage_Integrase"/>
</dbReference>
<dbReference type="InterPro" id="IPR010998">
    <property type="entry name" value="Integrase_recombinase_N"/>
</dbReference>
<evidence type="ECO:0000313" key="6">
    <source>
        <dbReference type="EMBL" id="TCB62201.1"/>
    </source>
</evidence>
<dbReference type="Gene3D" id="3.30.160.390">
    <property type="entry name" value="Integrase, DNA-binding domain"/>
    <property type="match status" value="1"/>
</dbReference>
<reference evidence="6 7" key="1">
    <citation type="submission" date="2019-02" db="EMBL/GenBank/DDBJ databases">
        <title>High diversity of culturable Acinetobacter species in natural soil and water ecosystems.</title>
        <authorList>
            <person name="Radolfova-Krizova L."/>
            <person name="Nemec A."/>
        </authorList>
    </citation>
    <scope>NUCLEOTIDE SEQUENCE [LARGE SCALE GENOMIC DNA]</scope>
    <source>
        <strain evidence="6 7">ANC 4281</strain>
    </source>
</reference>
<dbReference type="RefSeq" id="WP_131270120.1">
    <property type="nucleotide sequence ID" value="NZ_SJOA01000001.1"/>
</dbReference>
<evidence type="ECO:0000256" key="1">
    <source>
        <dbReference type="ARBA" id="ARBA00008857"/>
    </source>
</evidence>
<keyword evidence="2" id="KW-0229">DNA integration</keyword>
<dbReference type="InterPro" id="IPR053876">
    <property type="entry name" value="Phage_int_M"/>
</dbReference>
<dbReference type="AlphaFoldDB" id="A0A4R0EQU2"/>
<dbReference type="PANTHER" id="PTHR30629">
    <property type="entry name" value="PROPHAGE INTEGRASE"/>
    <property type="match status" value="1"/>
</dbReference>
<dbReference type="EMBL" id="SJOA01000001">
    <property type="protein sequence ID" value="TCB62201.1"/>
    <property type="molecule type" value="Genomic_DNA"/>
</dbReference>
<dbReference type="InterPro" id="IPR038488">
    <property type="entry name" value="Integrase_DNA-bd_sf"/>
</dbReference>
<evidence type="ECO:0000256" key="3">
    <source>
        <dbReference type="ARBA" id="ARBA00023125"/>
    </source>
</evidence>
<dbReference type="InterPro" id="IPR011010">
    <property type="entry name" value="DNA_brk_join_enz"/>
</dbReference>
<dbReference type="SUPFAM" id="SSF56349">
    <property type="entry name" value="DNA breaking-rejoining enzymes"/>
    <property type="match status" value="1"/>
</dbReference>
<dbReference type="InterPro" id="IPR002104">
    <property type="entry name" value="Integrase_catalytic"/>
</dbReference>
<dbReference type="Gene3D" id="1.10.150.130">
    <property type="match status" value="1"/>
</dbReference>
<dbReference type="PANTHER" id="PTHR30629:SF2">
    <property type="entry name" value="PROPHAGE INTEGRASE INTS-RELATED"/>
    <property type="match status" value="1"/>
</dbReference>
<dbReference type="CDD" id="cd00801">
    <property type="entry name" value="INT_P4_C"/>
    <property type="match status" value="1"/>
</dbReference>
<dbReference type="GO" id="GO:0015074">
    <property type="term" value="P:DNA integration"/>
    <property type="evidence" value="ECO:0007669"/>
    <property type="project" value="UniProtKB-KW"/>
</dbReference>
<gene>
    <name evidence="6" type="ORF">E0H85_01380</name>
</gene>
<dbReference type="Proteomes" id="UP000291380">
    <property type="component" value="Unassembled WGS sequence"/>
</dbReference>
<dbReference type="PROSITE" id="PS51898">
    <property type="entry name" value="TYR_RECOMBINASE"/>
    <property type="match status" value="1"/>
</dbReference>
<dbReference type="GO" id="GO:0003677">
    <property type="term" value="F:DNA binding"/>
    <property type="evidence" value="ECO:0007669"/>
    <property type="project" value="UniProtKB-KW"/>
</dbReference>
<feature type="domain" description="Tyr recombinase" evidence="5">
    <location>
        <begin position="213"/>
        <end position="390"/>
    </location>
</feature>
<name>A0A4R0EQU2_9GAMM</name>
<organism evidence="6 7">
    <name type="scientific">Acinetobacter terrae</name>
    <dbReference type="NCBI Taxonomy" id="2731247"/>
    <lineage>
        <taxon>Bacteria</taxon>
        <taxon>Pseudomonadati</taxon>
        <taxon>Pseudomonadota</taxon>
        <taxon>Gammaproteobacteria</taxon>
        <taxon>Moraxellales</taxon>
        <taxon>Moraxellaceae</taxon>
        <taxon>Acinetobacter</taxon>
        <taxon>Acinetobacter Taxon 24</taxon>
    </lineage>
</organism>
<dbReference type="Pfam" id="PF22022">
    <property type="entry name" value="Phage_int_M"/>
    <property type="match status" value="1"/>
</dbReference>
<evidence type="ECO:0000256" key="2">
    <source>
        <dbReference type="ARBA" id="ARBA00022908"/>
    </source>
</evidence>
<dbReference type="InterPro" id="IPR013762">
    <property type="entry name" value="Integrase-like_cat_sf"/>
</dbReference>
<dbReference type="OrthoDB" id="9795573at2"/>
<dbReference type="Pfam" id="PF00589">
    <property type="entry name" value="Phage_integrase"/>
    <property type="match status" value="1"/>
</dbReference>